<organism evidence="1 2">
    <name type="scientific">Rhizophagus clarus</name>
    <dbReference type="NCBI Taxonomy" id="94130"/>
    <lineage>
        <taxon>Eukaryota</taxon>
        <taxon>Fungi</taxon>
        <taxon>Fungi incertae sedis</taxon>
        <taxon>Mucoromycota</taxon>
        <taxon>Glomeromycotina</taxon>
        <taxon>Glomeromycetes</taxon>
        <taxon>Glomerales</taxon>
        <taxon>Glomeraceae</taxon>
        <taxon>Rhizophagus</taxon>
    </lineage>
</organism>
<dbReference type="OrthoDB" id="2379186at2759"/>
<dbReference type="Proteomes" id="UP000615446">
    <property type="component" value="Unassembled WGS sequence"/>
</dbReference>
<reference evidence="1" key="1">
    <citation type="submission" date="2019-10" db="EMBL/GenBank/DDBJ databases">
        <title>Conservation and host-specific expression of non-tandemly repeated heterogenous ribosome RNA gene in arbuscular mycorrhizal fungi.</title>
        <authorList>
            <person name="Maeda T."/>
            <person name="Kobayashi Y."/>
            <person name="Nakagawa T."/>
            <person name="Ezawa T."/>
            <person name="Yamaguchi K."/>
            <person name="Bino T."/>
            <person name="Nishimoto Y."/>
            <person name="Shigenobu S."/>
            <person name="Kawaguchi M."/>
        </authorList>
    </citation>
    <scope>NUCLEOTIDE SEQUENCE</scope>
    <source>
        <strain evidence="1">HR1</strain>
    </source>
</reference>
<dbReference type="AlphaFoldDB" id="A0A8H3QQY8"/>
<comment type="caution">
    <text evidence="1">The sequence shown here is derived from an EMBL/GenBank/DDBJ whole genome shotgun (WGS) entry which is preliminary data.</text>
</comment>
<evidence type="ECO:0000313" key="1">
    <source>
        <dbReference type="EMBL" id="GES88893.1"/>
    </source>
</evidence>
<dbReference type="Gene3D" id="1.10.510.10">
    <property type="entry name" value="Transferase(Phosphotransferase) domain 1"/>
    <property type="match status" value="1"/>
</dbReference>
<dbReference type="EMBL" id="BLAL01000182">
    <property type="protein sequence ID" value="GES88893.1"/>
    <property type="molecule type" value="Genomic_DNA"/>
</dbReference>
<protein>
    <submittedName>
        <fullName evidence="1">CRN-like protein</fullName>
    </submittedName>
</protein>
<name>A0A8H3QQY8_9GLOM</name>
<dbReference type="SUPFAM" id="SSF56112">
    <property type="entry name" value="Protein kinase-like (PK-like)"/>
    <property type="match status" value="1"/>
</dbReference>
<accession>A0A8H3QQY8</accession>
<gene>
    <name evidence="1" type="ORF">RCL2_001581600</name>
</gene>
<dbReference type="InterPro" id="IPR011009">
    <property type="entry name" value="Kinase-like_dom_sf"/>
</dbReference>
<proteinExistence type="predicted"/>
<evidence type="ECO:0000313" key="2">
    <source>
        <dbReference type="Proteomes" id="UP000615446"/>
    </source>
</evidence>
<sequence length="588" mass="67725">MGDIDMRKFVWDNLLWKSKSIASTSIKVNDIYEEIDRFDFTEDEKITLYAFFINNPDKKGETEKVFTCLRDKGKVGLLRKLLTSEQPGAVTGIPRDITAEILEKLVQSPNQLPAISELKNFLNEKPSVKIPLAPIHFSLFPIGNLDGITEQERDTYFVQNTEAECTSLFCKYLGPLISPPTYGKNEDSYHAFWDSIIKSTIEVFGKHSSELPTLEFDRNTSKHTSTGRNLPDMVALVRNVCPFRGEEKSREEAGDPLKELIEKFRDWTYGDAPYLLAYYAVGVLVTFVTLHKPKEEANKKRKRSVYSQRIEEFDLSRLSHRFRAMNFLRNICRLLLLINVIHLKEIYGILFSNKIRFSDRLEHSSKHSVHLVPRGTQEKPSDLKELLQALICLLICLRGLHEIRPKPLMHRDIRWPNVIKYYDRYKQFILIDFEIATFSPSQKRLQEVSGLDHAPEMLVTIHDTSVDIWGIGNLVGTCNINGIPSELSQFGSNLCHRIPRKRPNASETLEQVKDMFRKWFDDDDDDGCNHYFAYWIMGFGDVDIKTGLDGDVLKSKVMHQEATSTYHPNSARRGSQSSNQAEFQLFLT</sequence>